<dbReference type="InterPro" id="IPR006481">
    <property type="entry name" value="Phage_lambda_GpS_holin"/>
</dbReference>
<dbReference type="Proteomes" id="UP000664658">
    <property type="component" value="Unassembled WGS sequence"/>
</dbReference>
<dbReference type="GeneID" id="69703748"/>
<evidence type="ECO:0000256" key="1">
    <source>
        <dbReference type="SAM" id="Phobius"/>
    </source>
</evidence>
<feature type="transmembrane region" description="Helical" evidence="1">
    <location>
        <begin position="74"/>
        <end position="98"/>
    </location>
</feature>
<dbReference type="Pfam" id="PF05106">
    <property type="entry name" value="Phage_holin_3_1"/>
    <property type="match status" value="1"/>
</dbReference>
<proteinExistence type="predicted"/>
<gene>
    <name evidence="2" type="ORF">J2R62_16680</name>
</gene>
<name>A0A379CP13_PLESH</name>
<dbReference type="AlphaFoldDB" id="A0A379CP13"/>
<keyword evidence="1" id="KW-0472">Membrane</keyword>
<comment type="caution">
    <text evidence="2">The sequence shown here is derived from an EMBL/GenBank/DDBJ whole genome shotgun (WGS) entry which is preliminary data.</text>
</comment>
<dbReference type="NCBIfam" id="TIGR01594">
    <property type="entry name" value="holin_lambda"/>
    <property type="match status" value="1"/>
</dbReference>
<keyword evidence="1" id="KW-1133">Transmembrane helix</keyword>
<keyword evidence="1" id="KW-0812">Transmembrane</keyword>
<feature type="transmembrane region" description="Helical" evidence="1">
    <location>
        <begin position="20"/>
        <end position="39"/>
    </location>
</feature>
<accession>A0A379CP13</accession>
<protein>
    <submittedName>
        <fullName evidence="2">Phage holin, lambda family</fullName>
    </submittedName>
</protein>
<dbReference type="EMBL" id="JAFNAA010000034">
    <property type="protein sequence ID" value="MBO1109814.1"/>
    <property type="molecule type" value="Genomic_DNA"/>
</dbReference>
<organism evidence="2 3">
    <name type="scientific">Plesiomonas shigelloides</name>
    <name type="common">Aeromonas shigelloides</name>
    <dbReference type="NCBI Taxonomy" id="703"/>
    <lineage>
        <taxon>Bacteria</taxon>
        <taxon>Pseudomonadati</taxon>
        <taxon>Pseudomonadota</taxon>
        <taxon>Gammaproteobacteria</taxon>
        <taxon>Enterobacterales</taxon>
        <taxon>Enterobacteriaceae</taxon>
        <taxon>Plesiomonas</taxon>
    </lineage>
</organism>
<evidence type="ECO:0000313" key="2">
    <source>
        <dbReference type="EMBL" id="MBO1109814.1"/>
    </source>
</evidence>
<dbReference type="RefSeq" id="WP_039046575.1">
    <property type="nucleotide sequence ID" value="NZ_CP076372.1"/>
</dbReference>
<sequence>MPEKDPSIWAMLCAWAYQNSPTIYSFCLAFTIAAIRVLYGGGTKRTMILEGALCGALSLSFVSGMKWFGIPVDAAAFIGGMVGFIGVKQLQIVALRILNKHVPKEE</sequence>
<reference evidence="2" key="1">
    <citation type="submission" date="2021-03" db="EMBL/GenBank/DDBJ databases">
        <title>Plesiomonas shigelloides zfcc0051, isolated from zebrafish feces.</title>
        <authorList>
            <person name="Vanderhoek Z."/>
            <person name="Gaulke C."/>
        </authorList>
    </citation>
    <scope>NUCLEOTIDE SEQUENCE</scope>
    <source>
        <strain evidence="2">Zfcc0051</strain>
    </source>
</reference>
<feature type="transmembrane region" description="Helical" evidence="1">
    <location>
        <begin position="51"/>
        <end position="68"/>
    </location>
</feature>
<evidence type="ECO:0000313" key="3">
    <source>
        <dbReference type="Proteomes" id="UP000664658"/>
    </source>
</evidence>